<dbReference type="InterPro" id="IPR055768">
    <property type="entry name" value="DUF7344"/>
</dbReference>
<dbReference type="Gene3D" id="1.10.10.10">
    <property type="entry name" value="Winged helix-like DNA-binding domain superfamily/Winged helix DNA-binding domain"/>
    <property type="match status" value="1"/>
</dbReference>
<evidence type="ECO:0000313" key="3">
    <source>
        <dbReference type="Proteomes" id="UP000198876"/>
    </source>
</evidence>
<reference evidence="3" key="1">
    <citation type="submission" date="2016-10" db="EMBL/GenBank/DDBJ databases">
        <authorList>
            <person name="Varghese N."/>
            <person name="Submissions S."/>
        </authorList>
    </citation>
    <scope>NUCLEOTIDE SEQUENCE [LARGE SCALE GENOMIC DNA]</scope>
    <source>
        <strain evidence="3">CGMCC 1.7739</strain>
    </source>
</reference>
<dbReference type="OrthoDB" id="247722at2157"/>
<sequence length="106" mass="11724">MDHETPFEALSDRTRRLAFSCLEDRDGSVPVESLAADVVAARDDVRSDEVSDDERRAATVQLYHVHLPKLDEAGLVRFDHEDETVARTTGGVAEQTAQILQESTVS</sequence>
<proteinExistence type="predicted"/>
<dbReference type="InterPro" id="IPR036388">
    <property type="entry name" value="WH-like_DNA-bd_sf"/>
</dbReference>
<evidence type="ECO:0000259" key="1">
    <source>
        <dbReference type="Pfam" id="PF24035"/>
    </source>
</evidence>
<dbReference type="EMBL" id="FOOQ01000004">
    <property type="protein sequence ID" value="SFG78653.1"/>
    <property type="molecule type" value="Genomic_DNA"/>
</dbReference>
<dbReference type="Proteomes" id="UP000198876">
    <property type="component" value="Unassembled WGS sequence"/>
</dbReference>
<name>A0A1I2UNM4_9EURY</name>
<keyword evidence="3" id="KW-1185">Reference proteome</keyword>
<protein>
    <recommendedName>
        <fullName evidence="1">DUF7344 domain-containing protein</fullName>
    </recommendedName>
</protein>
<accession>A0A1I2UNM4</accession>
<dbReference type="AlphaFoldDB" id="A0A1I2UNM4"/>
<gene>
    <name evidence="2" type="ORF">SAMN04488063_2938</name>
</gene>
<dbReference type="Pfam" id="PF24035">
    <property type="entry name" value="DUF7344"/>
    <property type="match status" value="1"/>
</dbReference>
<feature type="domain" description="DUF7344" evidence="1">
    <location>
        <begin position="7"/>
        <end position="85"/>
    </location>
</feature>
<evidence type="ECO:0000313" key="2">
    <source>
        <dbReference type="EMBL" id="SFG78653.1"/>
    </source>
</evidence>
<organism evidence="2 3">
    <name type="scientific">Halopelagius inordinatus</name>
    <dbReference type="NCBI Taxonomy" id="553467"/>
    <lineage>
        <taxon>Archaea</taxon>
        <taxon>Methanobacteriati</taxon>
        <taxon>Methanobacteriota</taxon>
        <taxon>Stenosarchaea group</taxon>
        <taxon>Halobacteria</taxon>
        <taxon>Halobacteriales</taxon>
        <taxon>Haloferacaceae</taxon>
    </lineage>
</organism>